<keyword evidence="7" id="KW-1185">Reference proteome</keyword>
<dbReference type="Pfam" id="PF02902">
    <property type="entry name" value="Peptidase_C48"/>
    <property type="match status" value="1"/>
</dbReference>
<keyword evidence="2" id="KW-0645">Protease</keyword>
<dbReference type="Gene3D" id="3.40.395.10">
    <property type="entry name" value="Adenoviral Proteinase, Chain A"/>
    <property type="match status" value="1"/>
</dbReference>
<accession>A0A7J6X2C3</accession>
<proteinExistence type="inferred from homology"/>
<dbReference type="Pfam" id="PF26133">
    <property type="entry name" value="DUF8039"/>
    <property type="match status" value="1"/>
</dbReference>
<feature type="domain" description="DUF8039" evidence="5">
    <location>
        <begin position="10"/>
        <end position="95"/>
    </location>
</feature>
<dbReference type="OrthoDB" id="1426731at2759"/>
<comment type="similarity">
    <text evidence="1">Belongs to the peptidase C48 family.</text>
</comment>
<evidence type="ECO:0000256" key="3">
    <source>
        <dbReference type="ARBA" id="ARBA00022801"/>
    </source>
</evidence>
<feature type="domain" description="Ubiquitin-like protease family profile" evidence="4">
    <location>
        <begin position="171"/>
        <end position="269"/>
    </location>
</feature>
<dbReference type="GO" id="GO:0006508">
    <property type="term" value="P:proteolysis"/>
    <property type="evidence" value="ECO:0007669"/>
    <property type="project" value="UniProtKB-KW"/>
</dbReference>
<dbReference type="Proteomes" id="UP000554482">
    <property type="component" value="Unassembled WGS sequence"/>
</dbReference>
<evidence type="ECO:0000313" key="7">
    <source>
        <dbReference type="Proteomes" id="UP000554482"/>
    </source>
</evidence>
<comment type="caution">
    <text evidence="6">The sequence shown here is derived from an EMBL/GenBank/DDBJ whole genome shotgun (WGS) entry which is preliminary data.</text>
</comment>
<dbReference type="PANTHER" id="PTHR33018:SF34">
    <property type="entry name" value="OS02G0472350 PROTEIN"/>
    <property type="match status" value="1"/>
</dbReference>
<name>A0A7J6X2C3_THATH</name>
<dbReference type="EMBL" id="JABWDY010006103">
    <property type="protein sequence ID" value="KAF5203899.1"/>
    <property type="molecule type" value="Genomic_DNA"/>
</dbReference>
<evidence type="ECO:0008006" key="8">
    <source>
        <dbReference type="Google" id="ProtNLM"/>
    </source>
</evidence>
<dbReference type="InterPro" id="IPR003653">
    <property type="entry name" value="Peptidase_C48_C"/>
</dbReference>
<evidence type="ECO:0000256" key="1">
    <source>
        <dbReference type="ARBA" id="ARBA00005234"/>
    </source>
</evidence>
<keyword evidence="3" id="KW-0378">Hydrolase</keyword>
<dbReference type="InterPro" id="IPR058352">
    <property type="entry name" value="DUF8039"/>
</dbReference>
<dbReference type="SUPFAM" id="SSF54001">
    <property type="entry name" value="Cysteine proteinases"/>
    <property type="match status" value="1"/>
</dbReference>
<organism evidence="6 7">
    <name type="scientific">Thalictrum thalictroides</name>
    <name type="common">Rue-anemone</name>
    <name type="synonym">Anemone thalictroides</name>
    <dbReference type="NCBI Taxonomy" id="46969"/>
    <lineage>
        <taxon>Eukaryota</taxon>
        <taxon>Viridiplantae</taxon>
        <taxon>Streptophyta</taxon>
        <taxon>Embryophyta</taxon>
        <taxon>Tracheophyta</taxon>
        <taxon>Spermatophyta</taxon>
        <taxon>Magnoliopsida</taxon>
        <taxon>Ranunculales</taxon>
        <taxon>Ranunculaceae</taxon>
        <taxon>Thalictroideae</taxon>
        <taxon>Thalictrum</taxon>
    </lineage>
</organism>
<dbReference type="PANTHER" id="PTHR33018">
    <property type="entry name" value="OS10G0338966 PROTEIN-RELATED"/>
    <property type="match status" value="1"/>
</dbReference>
<evidence type="ECO:0000256" key="2">
    <source>
        <dbReference type="ARBA" id="ARBA00022670"/>
    </source>
</evidence>
<protein>
    <recommendedName>
        <fullName evidence="8">Ubiquitin-like protease family profile domain-containing protein</fullName>
    </recommendedName>
</protein>
<sequence>MSKPKATSVEAQECSLALDNRNNIVAKATMYKRKGADEKLHTVHLGDAYVCVSIHSVILDKYRQLPLSFPINEDITTIESSIGTMVAWPKELVIVGDEYPMISDENEAVDLGDDGYNESNVETFTQMIDDMMCDPEYTEKVFPMDKCVFELEVNFYIALDEVSDVCQMDRLNCRVIIAYMRYLYENYGSSRERFGFCYPGTVNQFEDIKISKTNQTHQTIAQRLKNCQKNQVIFLPYCIRRHWVSIVIDPSFEEVYYLDSTNAGPNDSTVSIVNLGITSHSMADKGKKQILFGLRSSIAAIWEIKEKIHIIVFVVAGHVVILEFNKN</sequence>
<dbReference type="GO" id="GO:0008234">
    <property type="term" value="F:cysteine-type peptidase activity"/>
    <property type="evidence" value="ECO:0007669"/>
    <property type="project" value="InterPro"/>
</dbReference>
<gene>
    <name evidence="6" type="ORF">FRX31_006515</name>
</gene>
<evidence type="ECO:0000313" key="6">
    <source>
        <dbReference type="EMBL" id="KAF5203899.1"/>
    </source>
</evidence>
<reference evidence="6 7" key="1">
    <citation type="submission" date="2020-06" db="EMBL/GenBank/DDBJ databases">
        <title>Transcriptomic and genomic resources for Thalictrum thalictroides and T. hernandezii: Facilitating candidate gene discovery in an emerging model plant lineage.</title>
        <authorList>
            <person name="Arias T."/>
            <person name="Riano-Pachon D.M."/>
            <person name="Di Stilio V.S."/>
        </authorList>
    </citation>
    <scope>NUCLEOTIDE SEQUENCE [LARGE SCALE GENOMIC DNA]</scope>
    <source>
        <strain evidence="7">cv. WT478/WT964</strain>
        <tissue evidence="6">Leaves</tissue>
    </source>
</reference>
<evidence type="ECO:0000259" key="5">
    <source>
        <dbReference type="Pfam" id="PF26133"/>
    </source>
</evidence>
<dbReference type="InterPro" id="IPR038765">
    <property type="entry name" value="Papain-like_cys_pep_sf"/>
</dbReference>
<dbReference type="AlphaFoldDB" id="A0A7J6X2C3"/>
<evidence type="ECO:0000259" key="4">
    <source>
        <dbReference type="Pfam" id="PF02902"/>
    </source>
</evidence>